<dbReference type="RefSeq" id="WP_324697329.1">
    <property type="nucleotide sequence ID" value="NZ_JAYMYJ010000143.1"/>
</dbReference>
<dbReference type="SUPFAM" id="SSF52540">
    <property type="entry name" value="P-loop containing nucleoside triphosphate hydrolases"/>
    <property type="match status" value="1"/>
</dbReference>
<proteinExistence type="predicted"/>
<keyword evidence="1 3" id="KW-0547">Nucleotide-binding</keyword>
<evidence type="ECO:0000313" key="6">
    <source>
        <dbReference type="Proteomes" id="UP001308005"/>
    </source>
</evidence>
<name>A0ABU6D175_9GAMM</name>
<dbReference type="InterPro" id="IPR027417">
    <property type="entry name" value="P-loop_NTPase"/>
</dbReference>
<keyword evidence="2 3" id="KW-0067">ATP-binding</keyword>
<gene>
    <name evidence="5" type="ORF">VSS37_17730</name>
</gene>
<protein>
    <submittedName>
        <fullName evidence="5">FtsK/SpoIIIE domain-containing protein</fullName>
    </submittedName>
</protein>
<evidence type="ECO:0000313" key="5">
    <source>
        <dbReference type="EMBL" id="MEB4592824.1"/>
    </source>
</evidence>
<reference evidence="5 6" key="2">
    <citation type="submission" date="2024-01" db="EMBL/GenBank/DDBJ databases">
        <authorList>
            <person name="Xie X."/>
        </authorList>
    </citation>
    <scope>NUCLEOTIDE SEQUENCE [LARGE SCALE GENOMIC DNA]</scope>
    <source>
        <strain evidence="5">SCUT-1</strain>
    </source>
</reference>
<evidence type="ECO:0000259" key="4">
    <source>
        <dbReference type="PROSITE" id="PS50901"/>
    </source>
</evidence>
<dbReference type="EMBL" id="JAYMYJ010000143">
    <property type="protein sequence ID" value="MEB4592824.1"/>
    <property type="molecule type" value="Genomic_DNA"/>
</dbReference>
<comment type="caution">
    <text evidence="5">The sequence shown here is derived from an EMBL/GenBank/DDBJ whole genome shotgun (WGS) entry which is preliminary data.</text>
</comment>
<reference evidence="6" key="1">
    <citation type="submission" date="2023-07" db="EMBL/GenBank/DDBJ databases">
        <title>The carbon used by Thiothrix.</title>
        <authorList>
            <person name="Chen L."/>
        </authorList>
    </citation>
    <scope>NUCLEOTIDE SEQUENCE [LARGE SCALE GENOMIC DNA]</scope>
</reference>
<dbReference type="PROSITE" id="PS50901">
    <property type="entry name" value="FTSK"/>
    <property type="match status" value="1"/>
</dbReference>
<dbReference type="PANTHER" id="PTHR22683">
    <property type="entry name" value="SPORULATION PROTEIN RELATED"/>
    <property type="match status" value="1"/>
</dbReference>
<evidence type="ECO:0000256" key="3">
    <source>
        <dbReference type="PROSITE-ProRule" id="PRU00289"/>
    </source>
</evidence>
<keyword evidence="6" id="KW-1185">Reference proteome</keyword>
<sequence>MDNKHKLRIGSLPTPAEIIPTTFTDIAITASSMFTGGAVAGMFGAPTSYALLTGMALAVSVAIGRRIETAQERRGCIAKEGGIPIIEAWEGNPTPTKTPLTNALADYGLPGATSAGTRSGAVVEREYIKLPKGTKSSGIPPVLPDIARDIGAKSIIFNRNIGGGLAAFDVPLKKRRFIHLADIFKTPEWERAKREMALPIAIGEHVDGTPLIQDLSQLIHLLIAGKTGGGKSGLENCIIISLLQSRTPQDVKLLMIDPKQVELTAYENSAYLLRPVITNMDEAEHALSELVEEMERRYTRFRQAGVKQISGYRAAGHQDIPYIVNITDEFGDMMMTHGKQIESHYVRLGQKSRAAGIITVPITQRPSVDVITGLIKAQCATRIGLTMASGADSKTIIDTVGCEDLLGKGDMLFSSDATGIIRAHGAFVPDNEIAQWVK</sequence>
<dbReference type="Proteomes" id="UP001308005">
    <property type="component" value="Unassembled WGS sequence"/>
</dbReference>
<feature type="domain" description="FtsK" evidence="4">
    <location>
        <begin position="208"/>
        <end position="394"/>
    </location>
</feature>
<dbReference type="Pfam" id="PF01580">
    <property type="entry name" value="FtsK_SpoIIIE"/>
    <property type="match status" value="1"/>
</dbReference>
<feature type="binding site" evidence="3">
    <location>
        <begin position="225"/>
        <end position="232"/>
    </location>
    <ligand>
        <name>ATP</name>
        <dbReference type="ChEBI" id="CHEBI:30616"/>
    </ligand>
</feature>
<dbReference type="Gene3D" id="3.40.50.300">
    <property type="entry name" value="P-loop containing nucleotide triphosphate hydrolases"/>
    <property type="match status" value="1"/>
</dbReference>
<evidence type="ECO:0000256" key="1">
    <source>
        <dbReference type="ARBA" id="ARBA00022741"/>
    </source>
</evidence>
<dbReference type="InterPro" id="IPR002543">
    <property type="entry name" value="FtsK_dom"/>
</dbReference>
<dbReference type="InterPro" id="IPR050206">
    <property type="entry name" value="FtsK/SpoIIIE/SftA"/>
</dbReference>
<organism evidence="5 6">
    <name type="scientific">Candidatus Thiothrix phosphatis</name>
    <dbReference type="NCBI Taxonomy" id="3112415"/>
    <lineage>
        <taxon>Bacteria</taxon>
        <taxon>Pseudomonadati</taxon>
        <taxon>Pseudomonadota</taxon>
        <taxon>Gammaproteobacteria</taxon>
        <taxon>Thiotrichales</taxon>
        <taxon>Thiotrichaceae</taxon>
        <taxon>Thiothrix</taxon>
    </lineage>
</organism>
<accession>A0ABU6D175</accession>
<dbReference type="PANTHER" id="PTHR22683:SF41">
    <property type="entry name" value="DNA TRANSLOCASE FTSK"/>
    <property type="match status" value="1"/>
</dbReference>
<evidence type="ECO:0000256" key="2">
    <source>
        <dbReference type="ARBA" id="ARBA00022840"/>
    </source>
</evidence>